<gene>
    <name evidence="10" type="ORF">S101258_00842</name>
</gene>
<dbReference type="GO" id="GO:0005886">
    <property type="term" value="C:plasma membrane"/>
    <property type="evidence" value="ECO:0007669"/>
    <property type="project" value="UniProtKB-SubCell"/>
</dbReference>
<evidence type="ECO:0000256" key="4">
    <source>
        <dbReference type="ARBA" id="ARBA00022597"/>
    </source>
</evidence>
<evidence type="ECO:0000256" key="6">
    <source>
        <dbReference type="ARBA" id="ARBA00022989"/>
    </source>
</evidence>
<feature type="domain" description="PTS EIIC type-3" evidence="9">
    <location>
        <begin position="1"/>
        <end position="170"/>
    </location>
</feature>
<comment type="caution">
    <text evidence="10">The sequence shown here is derived from an EMBL/GenBank/DDBJ whole genome shotgun (WGS) entry which is preliminary data.</text>
</comment>
<keyword evidence="7 8" id="KW-0472">Membrane</keyword>
<dbReference type="GO" id="GO:1902815">
    <property type="term" value="P:N,N'-diacetylchitobiose import"/>
    <property type="evidence" value="ECO:0007669"/>
    <property type="project" value="TreeGrafter"/>
</dbReference>
<dbReference type="GO" id="GO:0008982">
    <property type="term" value="F:protein-N(PI)-phosphohistidine-sugar phosphotransferase activity"/>
    <property type="evidence" value="ECO:0007669"/>
    <property type="project" value="InterPro"/>
</dbReference>
<comment type="subcellular location">
    <subcellularLocation>
        <location evidence="1">Cell membrane</location>
        <topology evidence="1">Multi-pass membrane protein</topology>
    </subcellularLocation>
</comment>
<keyword evidence="3" id="KW-1003">Cell membrane</keyword>
<dbReference type="AlphaFoldDB" id="A0A2S3U7X1"/>
<dbReference type="InterPro" id="IPR051088">
    <property type="entry name" value="PTS_Sugar-EIIC/EIIB"/>
</dbReference>
<dbReference type="PANTHER" id="PTHR33989">
    <property type="match status" value="1"/>
</dbReference>
<dbReference type="Proteomes" id="UP000236990">
    <property type="component" value="Unassembled WGS sequence"/>
</dbReference>
<dbReference type="PROSITE" id="PS51105">
    <property type="entry name" value="PTS_EIIC_TYPE_3"/>
    <property type="match status" value="1"/>
</dbReference>
<feature type="transmembrane region" description="Helical" evidence="8">
    <location>
        <begin position="140"/>
        <end position="168"/>
    </location>
</feature>
<evidence type="ECO:0000256" key="2">
    <source>
        <dbReference type="ARBA" id="ARBA00022448"/>
    </source>
</evidence>
<dbReference type="EMBL" id="NKCZ01000078">
    <property type="protein sequence ID" value="POD87233.1"/>
    <property type="molecule type" value="Genomic_DNA"/>
</dbReference>
<keyword evidence="5 8" id="KW-0812">Transmembrane</keyword>
<name>A0A2S3U7X1_LACPN</name>
<dbReference type="InterPro" id="IPR004501">
    <property type="entry name" value="PTS_EIIC_3"/>
</dbReference>
<evidence type="ECO:0000313" key="10">
    <source>
        <dbReference type="EMBL" id="POD87233.1"/>
    </source>
</evidence>
<protein>
    <submittedName>
        <fullName evidence="10">Putative permease IIC component YwbA</fullName>
    </submittedName>
</protein>
<accession>A0A2S3U7X1</accession>
<evidence type="ECO:0000256" key="8">
    <source>
        <dbReference type="SAM" id="Phobius"/>
    </source>
</evidence>
<keyword evidence="6 8" id="KW-1133">Transmembrane helix</keyword>
<keyword evidence="4" id="KW-0762">Sugar transport</keyword>
<organism evidence="10 11">
    <name type="scientific">Lactiplantibacillus plantarum subsp. plantarum</name>
    <dbReference type="NCBI Taxonomy" id="337330"/>
    <lineage>
        <taxon>Bacteria</taxon>
        <taxon>Bacillati</taxon>
        <taxon>Bacillota</taxon>
        <taxon>Bacilli</taxon>
        <taxon>Lactobacillales</taxon>
        <taxon>Lactobacillaceae</taxon>
        <taxon>Lactiplantibacillus</taxon>
    </lineage>
</organism>
<feature type="transmembrane region" description="Helical" evidence="8">
    <location>
        <begin position="100"/>
        <end position="120"/>
    </location>
</feature>
<reference evidence="10 11" key="1">
    <citation type="submission" date="2017-06" db="EMBL/GenBank/DDBJ databases">
        <title>Genome sequence of Lactobacillus plantarum subsp. plantarum strain SRCM101258.</title>
        <authorList>
            <person name="Cho S.H."/>
        </authorList>
    </citation>
    <scope>NUCLEOTIDE SEQUENCE [LARGE SCALE GENOMIC DNA]</scope>
    <source>
        <strain evidence="10 11">SRCM101258</strain>
    </source>
</reference>
<evidence type="ECO:0000256" key="3">
    <source>
        <dbReference type="ARBA" id="ARBA00022475"/>
    </source>
</evidence>
<evidence type="ECO:0000256" key="1">
    <source>
        <dbReference type="ARBA" id="ARBA00004651"/>
    </source>
</evidence>
<dbReference type="GO" id="GO:0009401">
    <property type="term" value="P:phosphoenolpyruvate-dependent sugar phosphotransferase system"/>
    <property type="evidence" value="ECO:0007669"/>
    <property type="project" value="InterPro"/>
</dbReference>
<dbReference type="Pfam" id="PF02378">
    <property type="entry name" value="PTS_EIIC"/>
    <property type="match status" value="1"/>
</dbReference>
<sequence length="180" mass="19826">MGINADFLFSFSTRAQLVNLNRALKFAHPVAAVHPTAYSTLYSCFAHLGGDGMLLALIIVVLIIGKNQHLKRLLTWSFIPTFFNFSEPVMVGFPIMYMPIYLIPFIMSPLVTTVIAYPFLKYNIVPAPVYPVPNGTPGLLKAFIATGGNIPTLLLALLCLVVSCFIYLPFVKGVSRILCK</sequence>
<keyword evidence="2" id="KW-0813">Transport</keyword>
<evidence type="ECO:0000313" key="11">
    <source>
        <dbReference type="Proteomes" id="UP000236990"/>
    </source>
</evidence>
<dbReference type="InterPro" id="IPR003352">
    <property type="entry name" value="PTS_EIIC"/>
</dbReference>
<evidence type="ECO:0000256" key="7">
    <source>
        <dbReference type="ARBA" id="ARBA00023136"/>
    </source>
</evidence>
<feature type="transmembrane region" description="Helical" evidence="8">
    <location>
        <begin position="45"/>
        <end position="64"/>
    </location>
</feature>
<evidence type="ECO:0000256" key="5">
    <source>
        <dbReference type="ARBA" id="ARBA00022692"/>
    </source>
</evidence>
<evidence type="ECO:0000259" key="9">
    <source>
        <dbReference type="PROSITE" id="PS51105"/>
    </source>
</evidence>
<dbReference type="PANTHER" id="PTHR33989:SF4">
    <property type="entry name" value="PTS SYSTEM N,N'-DIACETYLCHITOBIOSE-SPECIFIC EIIC COMPONENT"/>
    <property type="match status" value="1"/>
</dbReference>
<proteinExistence type="predicted"/>